<gene>
    <name evidence="1" type="ORF">BU25DRAFT_38644</name>
</gene>
<keyword evidence="2" id="KW-1185">Reference proteome</keyword>
<name>A0ACB6S270_9PLEO</name>
<comment type="caution">
    <text evidence="1">The sequence shown here is derived from an EMBL/GenBank/DDBJ whole genome shotgun (WGS) entry which is preliminary data.</text>
</comment>
<dbReference type="Proteomes" id="UP000799754">
    <property type="component" value="Unassembled WGS sequence"/>
</dbReference>
<evidence type="ECO:0000313" key="2">
    <source>
        <dbReference type="Proteomes" id="UP000799754"/>
    </source>
</evidence>
<organism evidence="1 2">
    <name type="scientific">Macroventuria anomochaeta</name>
    <dbReference type="NCBI Taxonomy" id="301207"/>
    <lineage>
        <taxon>Eukaryota</taxon>
        <taxon>Fungi</taxon>
        <taxon>Dikarya</taxon>
        <taxon>Ascomycota</taxon>
        <taxon>Pezizomycotina</taxon>
        <taxon>Dothideomycetes</taxon>
        <taxon>Pleosporomycetidae</taxon>
        <taxon>Pleosporales</taxon>
        <taxon>Pleosporineae</taxon>
        <taxon>Didymellaceae</taxon>
        <taxon>Macroventuria</taxon>
    </lineage>
</organism>
<protein>
    <submittedName>
        <fullName evidence="1">Uncharacterized protein</fullName>
    </submittedName>
</protein>
<accession>A0ACB6S270</accession>
<proteinExistence type="predicted"/>
<evidence type="ECO:0000313" key="1">
    <source>
        <dbReference type="EMBL" id="KAF2628033.1"/>
    </source>
</evidence>
<reference evidence="1" key="1">
    <citation type="journal article" date="2020" name="Stud. Mycol.">
        <title>101 Dothideomycetes genomes: a test case for predicting lifestyles and emergence of pathogens.</title>
        <authorList>
            <person name="Haridas S."/>
            <person name="Albert R."/>
            <person name="Binder M."/>
            <person name="Bloem J."/>
            <person name="Labutti K."/>
            <person name="Salamov A."/>
            <person name="Andreopoulos B."/>
            <person name="Baker S."/>
            <person name="Barry K."/>
            <person name="Bills G."/>
            <person name="Bluhm B."/>
            <person name="Cannon C."/>
            <person name="Castanera R."/>
            <person name="Culley D."/>
            <person name="Daum C."/>
            <person name="Ezra D."/>
            <person name="Gonzalez J."/>
            <person name="Henrissat B."/>
            <person name="Kuo A."/>
            <person name="Liang C."/>
            <person name="Lipzen A."/>
            <person name="Lutzoni F."/>
            <person name="Magnuson J."/>
            <person name="Mondo S."/>
            <person name="Nolan M."/>
            <person name="Ohm R."/>
            <person name="Pangilinan J."/>
            <person name="Park H.-J."/>
            <person name="Ramirez L."/>
            <person name="Alfaro M."/>
            <person name="Sun H."/>
            <person name="Tritt A."/>
            <person name="Yoshinaga Y."/>
            <person name="Zwiers L.-H."/>
            <person name="Turgeon B."/>
            <person name="Goodwin S."/>
            <person name="Spatafora J."/>
            <person name="Crous P."/>
            <person name="Grigoriev I."/>
        </authorList>
    </citation>
    <scope>NUCLEOTIDE SEQUENCE</scope>
    <source>
        <strain evidence="1">CBS 525.71</strain>
    </source>
</reference>
<sequence>MSSPTIHTERRSLLVSFINTNPLQAHRRTTHTHNIQSSPPPASRSQHISINVPNLQVTDKDHPTAPGRYEYLWTLHPRIAQGPFSSHTSRTVKFLRPGRSTPRTAHTVAHYRINPYVLGPCSVDPVPLCIGDLHANNALVVSLTKLIPFHNHS</sequence>
<dbReference type="EMBL" id="MU006714">
    <property type="protein sequence ID" value="KAF2628033.1"/>
    <property type="molecule type" value="Genomic_DNA"/>
</dbReference>